<accession>A0A3G5BID4</accession>
<keyword evidence="1" id="KW-0732">Signal</keyword>
<proteinExistence type="evidence at transcript level"/>
<dbReference type="EMBL" id="MK075144">
    <property type="protein sequence ID" value="AYV99547.1"/>
    <property type="molecule type" value="mRNA"/>
</dbReference>
<name>A0A3G5BID4_DOLGE</name>
<dbReference type="InterPro" id="IPR031734">
    <property type="entry name" value="MBF2"/>
</dbReference>
<dbReference type="Pfam" id="PF15868">
    <property type="entry name" value="MBF2"/>
    <property type="match status" value="1"/>
</dbReference>
<feature type="chain" id="PRO_5018265245" evidence="1">
    <location>
        <begin position="18"/>
        <end position="160"/>
    </location>
</feature>
<protein>
    <submittedName>
        <fullName evidence="2">Venom polypeptide</fullName>
    </submittedName>
</protein>
<evidence type="ECO:0000313" key="2">
    <source>
        <dbReference type="EMBL" id="AYV99547.1"/>
    </source>
</evidence>
<evidence type="ECO:0000256" key="1">
    <source>
        <dbReference type="SAM" id="SignalP"/>
    </source>
</evidence>
<dbReference type="AlphaFoldDB" id="A0A3G5BID4"/>
<sequence length="160" mass="17741">MYRTPCLVLLTLAAVFAFDLDTVQFRAQLLNGDIVVVNETTRFQRKYPNVTLNGMMLKTKLVKGQINYQLGKRIPGDQLVAEKADKQSFPAPEDIQIVLRYPTKGEGATVSHVNIVVDQSSSVGDGYVIEGGISQKFIGILVEANNTMHFTFSASIYGYY</sequence>
<reference evidence="2" key="1">
    <citation type="journal article" date="2018" name="Toxins">
        <title>Buzz kill: function and proteomic composition of venom from the giant assassin fly Dolopus genitalis (Diptera: Asilidae).</title>
        <authorList>
            <person name="Walker A.A."/>
            <person name="Dobson J."/>
            <person name="Jin J."/>
            <person name="Robinson S.D."/>
            <person name="Herzig V."/>
            <person name="Vetter I."/>
            <person name="King G.F."/>
            <person name="Fry B.G."/>
        </authorList>
    </citation>
    <scope>NUCLEOTIDE SEQUENCE</scope>
    <source>
        <strain evidence="2">U-Asilidin11-Dg26</strain>
        <tissue evidence="2">Venom/thoracic glands</tissue>
    </source>
</reference>
<organism evidence="2">
    <name type="scientific">Dolopus genitalis</name>
    <name type="common">Giant Australian assassin fly</name>
    <name type="synonym">Asilus genitalis</name>
    <dbReference type="NCBI Taxonomy" id="2488630"/>
    <lineage>
        <taxon>Eukaryota</taxon>
        <taxon>Metazoa</taxon>
        <taxon>Ecdysozoa</taxon>
        <taxon>Arthropoda</taxon>
        <taxon>Hexapoda</taxon>
        <taxon>Insecta</taxon>
        <taxon>Pterygota</taxon>
        <taxon>Neoptera</taxon>
        <taxon>Endopterygota</taxon>
        <taxon>Diptera</taxon>
        <taxon>Brachycera</taxon>
        <taxon>Muscomorpha</taxon>
        <taxon>Asiloidea</taxon>
        <taxon>Asilidae</taxon>
        <taxon>Asilinae</taxon>
        <taxon>Dolopus</taxon>
    </lineage>
</organism>
<feature type="signal peptide" evidence="1">
    <location>
        <begin position="1"/>
        <end position="17"/>
    </location>
</feature>